<comment type="cofactor">
    <cofactor evidence="1">
        <name>Zn(2+)</name>
        <dbReference type="ChEBI" id="CHEBI:29105"/>
    </cofactor>
</comment>
<dbReference type="PANTHER" id="PTHR11532:SF57">
    <property type="entry name" value="CARBOXYPEPTIDASE D, B"/>
    <property type="match status" value="1"/>
</dbReference>
<dbReference type="GO" id="GO:0006518">
    <property type="term" value="P:peptide metabolic process"/>
    <property type="evidence" value="ECO:0007669"/>
    <property type="project" value="TreeGrafter"/>
</dbReference>
<evidence type="ECO:0000256" key="7">
    <source>
        <dbReference type="ARBA" id="ARBA00023180"/>
    </source>
</evidence>
<dbReference type="EMBL" id="CP157199">
    <property type="protein sequence ID" value="XBG62308.1"/>
    <property type="molecule type" value="Genomic_DNA"/>
</dbReference>
<dbReference type="InterPro" id="IPR044023">
    <property type="entry name" value="Ig_7"/>
</dbReference>
<organism evidence="11">
    <name type="scientific">Pontimicrobium sp. SW4</name>
    <dbReference type="NCBI Taxonomy" id="3153519"/>
    <lineage>
        <taxon>Bacteria</taxon>
        <taxon>Pseudomonadati</taxon>
        <taxon>Bacteroidota</taxon>
        <taxon>Flavobacteriia</taxon>
        <taxon>Flavobacteriales</taxon>
        <taxon>Flavobacteriaceae</taxon>
        <taxon>Pontimicrobium</taxon>
    </lineage>
</organism>
<dbReference type="SMART" id="SM00631">
    <property type="entry name" value="Zn_pept"/>
    <property type="match status" value="1"/>
</dbReference>
<dbReference type="PROSITE" id="PS00132">
    <property type="entry name" value="CARBOXYPEPT_ZN_1"/>
    <property type="match status" value="1"/>
</dbReference>
<dbReference type="InterPro" id="IPR057246">
    <property type="entry name" value="CARBOXYPEPT_ZN_1"/>
</dbReference>
<dbReference type="Gene3D" id="2.60.40.1120">
    <property type="entry name" value="Carboxypeptidase-like, regulatory domain"/>
    <property type="match status" value="1"/>
</dbReference>
<dbReference type="Gene3D" id="3.40.630.10">
    <property type="entry name" value="Zn peptidases"/>
    <property type="match status" value="1"/>
</dbReference>
<keyword evidence="5" id="KW-0378">Hydrolase</keyword>
<dbReference type="SUPFAM" id="SSF49464">
    <property type="entry name" value="Carboxypeptidase regulatory domain-like"/>
    <property type="match status" value="1"/>
</dbReference>
<dbReference type="PROSITE" id="PS52035">
    <property type="entry name" value="PEPTIDASE_M14"/>
    <property type="match status" value="1"/>
</dbReference>
<evidence type="ECO:0000313" key="11">
    <source>
        <dbReference type="EMBL" id="XBG62308.1"/>
    </source>
</evidence>
<dbReference type="AlphaFoldDB" id="A0AAU7BW44"/>
<dbReference type="CDD" id="cd18173">
    <property type="entry name" value="M14_CP_bacteria"/>
    <property type="match status" value="1"/>
</dbReference>
<sequence>MKKITLIPILFMLICSNIYAQNTAKQKAEAYLETKGEVCFTFKANSIEQLEEISSFLSLGHKPIKRGELIVEAYANKKTFSKFLEYGLSYDVSKNDNELPFNPHVSESSKKDLLVQTENSRRRAGWDTTWDSYPKYSEYVAKMNYYATNYPTLCSLESIGTTQSGRELLVLKITDNVSVNEGEPEFFYTSTMHGDELVGFPLMIRLIDYLLTNYGTDTEVTNIVNSTEIYINPNANPDGSYRLGDTDVISSPIRANDSGQDLNRNYPDNVAGLHYDGTYEDETIAFINYAKSKNFVLSANLHGGTELVNYPYDNAYVSQYTHADTDYFEYISVEYATNAQNNSPSGYMTADDDSHYIVSPGVTHGAEWYRVYGGRQDFMNFYHGDKEVTLELSDTKWVSGPNLPAHWTYNKQAFLDFIKQANYGIQGFITDESGNPVVAKIEIVGHDKLNTFRMSESGLGEYQKLVKGGTYNVTYSAPGYISQTISTTVVDNATTIQNVTLVATTSAPTASDVTINSGETASLSATGSGTINWYENIDDTTPVYVGANYTTPTLTATRSYFAEDEITKGNVGSTDNAVNGGFFAGGSTERYLVFDATEIVRLNKVTINAQQAGEIEVQLQDNTGKVLDAEIILVENSGVQQIDLDFLIPIGTDLRLVSVNMSTGFNLYRNNAAVSYPYTNGSISIKNSNAGTGFYYFFYDWEIENIVSPRSEVVVTVEDPLNIKDNILNLANVYPNPFKNSIDIELPLNVNSDNVELILYDIRSRAINTTSTNNNGKLRISSLNTLSQGAYFLKITDTNTGKNVIKKLIKN</sequence>
<feature type="domain" description="Peptidase M14" evidence="10">
    <location>
        <begin position="132"/>
        <end position="421"/>
    </location>
</feature>
<evidence type="ECO:0000259" key="10">
    <source>
        <dbReference type="PROSITE" id="PS52035"/>
    </source>
</evidence>
<dbReference type="InterPro" id="IPR000834">
    <property type="entry name" value="Peptidase_M14"/>
</dbReference>
<dbReference type="InterPro" id="IPR057247">
    <property type="entry name" value="CARBOXYPEPT_ZN_2"/>
</dbReference>
<gene>
    <name evidence="11" type="ORF">ABGB03_05240</name>
</gene>
<evidence type="ECO:0000256" key="6">
    <source>
        <dbReference type="ARBA" id="ARBA00022833"/>
    </source>
</evidence>
<proteinExistence type="inferred from homology"/>
<dbReference type="PRINTS" id="PR00765">
    <property type="entry name" value="CRBOXYPTASEA"/>
</dbReference>
<evidence type="ECO:0000256" key="2">
    <source>
        <dbReference type="ARBA" id="ARBA00005988"/>
    </source>
</evidence>
<dbReference type="PROSITE" id="PS00133">
    <property type="entry name" value="CARBOXYPEPT_ZN_2"/>
    <property type="match status" value="1"/>
</dbReference>
<keyword evidence="3" id="KW-0479">Metal-binding</keyword>
<dbReference type="InterPro" id="IPR026444">
    <property type="entry name" value="Secre_tail"/>
</dbReference>
<dbReference type="Pfam" id="PF18962">
    <property type="entry name" value="Por_Secre_tail"/>
    <property type="match status" value="1"/>
</dbReference>
<evidence type="ECO:0000256" key="5">
    <source>
        <dbReference type="ARBA" id="ARBA00022801"/>
    </source>
</evidence>
<comment type="similarity">
    <text evidence="2 8">Belongs to the peptidase M14 family.</text>
</comment>
<keyword evidence="7" id="KW-0325">Glycoprotein</keyword>
<evidence type="ECO:0000256" key="4">
    <source>
        <dbReference type="ARBA" id="ARBA00022729"/>
    </source>
</evidence>
<evidence type="ECO:0000256" key="3">
    <source>
        <dbReference type="ARBA" id="ARBA00022723"/>
    </source>
</evidence>
<reference evidence="11" key="1">
    <citation type="submission" date="2024-05" db="EMBL/GenBank/DDBJ databases">
        <title>Pontimicrobium maritimus sp. nov., isolated form sea water.</title>
        <authorList>
            <person name="Muhammad N."/>
            <person name="Vuong T.Q."/>
            <person name="Han H.L."/>
            <person name="Kim S.-G."/>
        </authorList>
    </citation>
    <scope>NUCLEOTIDE SEQUENCE</scope>
    <source>
        <strain evidence="11">SW4</strain>
    </source>
</reference>
<keyword evidence="11" id="KW-0645">Protease</keyword>
<keyword evidence="6" id="KW-0862">Zinc</keyword>
<dbReference type="Pfam" id="PF19081">
    <property type="entry name" value="Ig_7"/>
    <property type="match status" value="1"/>
</dbReference>
<feature type="signal peptide" evidence="9">
    <location>
        <begin position="1"/>
        <end position="20"/>
    </location>
</feature>
<dbReference type="PANTHER" id="PTHR11532">
    <property type="entry name" value="PROTEASE M14 CARBOXYPEPTIDASE"/>
    <property type="match status" value="1"/>
</dbReference>
<dbReference type="GO" id="GO:0004181">
    <property type="term" value="F:metallocarboxypeptidase activity"/>
    <property type="evidence" value="ECO:0007669"/>
    <property type="project" value="InterPro"/>
</dbReference>
<dbReference type="RefSeq" id="WP_347925437.1">
    <property type="nucleotide sequence ID" value="NZ_CP157199.1"/>
</dbReference>
<dbReference type="GO" id="GO:0008270">
    <property type="term" value="F:zinc ion binding"/>
    <property type="evidence" value="ECO:0007669"/>
    <property type="project" value="InterPro"/>
</dbReference>
<dbReference type="GO" id="GO:0005615">
    <property type="term" value="C:extracellular space"/>
    <property type="evidence" value="ECO:0007669"/>
    <property type="project" value="TreeGrafter"/>
</dbReference>
<accession>A0AAU7BW44</accession>
<evidence type="ECO:0000256" key="8">
    <source>
        <dbReference type="PROSITE-ProRule" id="PRU01379"/>
    </source>
</evidence>
<dbReference type="InterPro" id="IPR008969">
    <property type="entry name" value="CarboxyPept-like_regulatory"/>
</dbReference>
<name>A0AAU7BW44_9FLAO</name>
<dbReference type="GO" id="GO:0016485">
    <property type="term" value="P:protein processing"/>
    <property type="evidence" value="ECO:0007669"/>
    <property type="project" value="TreeGrafter"/>
</dbReference>
<keyword evidence="4 9" id="KW-0732">Signal</keyword>
<dbReference type="NCBIfam" id="TIGR04183">
    <property type="entry name" value="Por_Secre_tail"/>
    <property type="match status" value="1"/>
</dbReference>
<dbReference type="InterPro" id="IPR050753">
    <property type="entry name" value="Peptidase_M14_domain"/>
</dbReference>
<evidence type="ECO:0000256" key="1">
    <source>
        <dbReference type="ARBA" id="ARBA00001947"/>
    </source>
</evidence>
<protein>
    <submittedName>
        <fullName evidence="11">M14 family zinc carboxypeptidase</fullName>
    </submittedName>
</protein>
<dbReference type="SUPFAM" id="SSF53187">
    <property type="entry name" value="Zn-dependent exopeptidases"/>
    <property type="match status" value="1"/>
</dbReference>
<keyword evidence="11" id="KW-0121">Carboxypeptidase</keyword>
<dbReference type="Pfam" id="PF00246">
    <property type="entry name" value="Peptidase_M14"/>
    <property type="match status" value="1"/>
</dbReference>
<feature type="chain" id="PRO_5043493011" evidence="9">
    <location>
        <begin position="21"/>
        <end position="811"/>
    </location>
</feature>
<feature type="active site" description="Proton donor/acceptor" evidence="8">
    <location>
        <position position="391"/>
    </location>
</feature>
<evidence type="ECO:0000256" key="9">
    <source>
        <dbReference type="SAM" id="SignalP"/>
    </source>
</evidence>